<dbReference type="InterPro" id="IPR050463">
    <property type="entry name" value="Gfo/Idh/MocA_oxidrdct_glycsds"/>
</dbReference>
<evidence type="ECO:0000313" key="4">
    <source>
        <dbReference type="Proteomes" id="UP000215086"/>
    </source>
</evidence>
<evidence type="ECO:0000259" key="1">
    <source>
        <dbReference type="Pfam" id="PF01408"/>
    </source>
</evidence>
<evidence type="ECO:0000313" key="3">
    <source>
        <dbReference type="EMBL" id="ASV75397.1"/>
    </source>
</evidence>
<dbReference type="PROSITE" id="PS51318">
    <property type="entry name" value="TAT"/>
    <property type="match status" value="1"/>
</dbReference>
<keyword evidence="3" id="KW-0560">Oxidoreductase</keyword>
<feature type="domain" description="Gfo/Idh/MocA-like oxidoreductase N-terminal" evidence="1">
    <location>
        <begin position="42"/>
        <end position="165"/>
    </location>
</feature>
<gene>
    <name evidence="3" type="ORF">THTE_2795</name>
</gene>
<dbReference type="SUPFAM" id="SSF51735">
    <property type="entry name" value="NAD(P)-binding Rossmann-fold domains"/>
    <property type="match status" value="1"/>
</dbReference>
<dbReference type="NCBIfam" id="TIGR01409">
    <property type="entry name" value="TAT_signal_seq"/>
    <property type="match status" value="1"/>
</dbReference>
<feature type="domain" description="Gfo/Idh/MocA-like oxidoreductase bacterial type C-terminal" evidence="2">
    <location>
        <begin position="371"/>
        <end position="446"/>
    </location>
</feature>
<dbReference type="GO" id="GO:0050112">
    <property type="term" value="F:inositol 2-dehydrogenase (NAD+) activity"/>
    <property type="evidence" value="ECO:0007669"/>
    <property type="project" value="UniProtKB-EC"/>
</dbReference>
<dbReference type="PANTHER" id="PTHR43818">
    <property type="entry name" value="BCDNA.GH03377"/>
    <property type="match status" value="1"/>
</dbReference>
<dbReference type="AlphaFoldDB" id="A0A286RHG9"/>
<keyword evidence="4" id="KW-1185">Reference proteome</keyword>
<dbReference type="EC" id="1.1.1.18" evidence="3"/>
<dbReference type="Pfam" id="PF19051">
    <property type="entry name" value="GFO_IDH_MocA_C2"/>
    <property type="match status" value="2"/>
</dbReference>
<dbReference type="Gene3D" id="3.30.360.10">
    <property type="entry name" value="Dihydrodipicolinate Reductase, domain 2"/>
    <property type="match status" value="1"/>
</dbReference>
<dbReference type="InterPro" id="IPR006311">
    <property type="entry name" value="TAT_signal"/>
</dbReference>
<proteinExistence type="predicted"/>
<accession>A0A286RHG9</accession>
<protein>
    <submittedName>
        <fullName evidence="3">Myo-inositol 2-dehydrogenase</fullName>
        <ecNumber evidence="3">1.1.1.18</ecNumber>
    </submittedName>
</protein>
<sequence>MKTQTTRRQFLGTSAVGVAALWLGRPAAQGSTVAAAPSETVNLGLIGCGGEGRAVATAHQGLPDARIVAVCDVNKRRLEEAKALFEKSGGTGTVAAYDDYRRLLDRKDIDAVIVATNDHWHVLPTIHACQAGKDVYVEKPLGVCIAEGQAAVKAADKYQRIVQIGTQQRSWPHYQKAAEIIQSGQLGIITEVRVWDFDCMYPGFGSPPDSDPPAELNWDFWLGPAPKVPYNPNRYNHFYWFFDYGGGWQVDWAVHHYQVVHWFLQTKGPISAAAMGGFYCFENTNTEWPDSFVGICEYGPTPVAPKGFVLQYTFSGAARRQRRSHAKCFYGTKGSMLIDRSGFTITWEAGENREPKDETTVENEFKKDTHIASLQAHARVFLDSIKSRQKPPADVLVGHQATNPGHLMNIAWKLGRKIRWDPEKEEIVGDSEAAALLSKPYRAPWKLEV</sequence>
<dbReference type="SUPFAM" id="SSF55347">
    <property type="entry name" value="Glyceraldehyde-3-phosphate dehydrogenase-like, C-terminal domain"/>
    <property type="match status" value="1"/>
</dbReference>
<dbReference type="InterPro" id="IPR000683">
    <property type="entry name" value="Gfo/Idh/MocA-like_OxRdtase_N"/>
</dbReference>
<dbReference type="Pfam" id="PF01408">
    <property type="entry name" value="GFO_IDH_MocA"/>
    <property type="match status" value="1"/>
</dbReference>
<dbReference type="RefSeq" id="WP_095415471.1">
    <property type="nucleotide sequence ID" value="NZ_CP018477.1"/>
</dbReference>
<dbReference type="Gene3D" id="3.40.50.720">
    <property type="entry name" value="NAD(P)-binding Rossmann-like Domain"/>
    <property type="match status" value="1"/>
</dbReference>
<dbReference type="OrthoDB" id="9815825at2"/>
<reference evidence="3 4" key="1">
    <citation type="journal article" name="Front. Microbiol.">
        <title>Sugar Metabolism of the First Thermophilic Planctomycete Thermogutta terrifontis: Comparative Genomic and Transcriptomic Approaches.</title>
        <authorList>
            <person name="Elcheninov A.G."/>
            <person name="Menzel P."/>
            <person name="Gudbergsdottir S.R."/>
            <person name="Slesarev A.I."/>
            <person name="Kadnikov V.V."/>
            <person name="Krogh A."/>
            <person name="Bonch-Osmolovskaya E.A."/>
            <person name="Peng X."/>
            <person name="Kublanov I.V."/>
        </authorList>
    </citation>
    <scope>NUCLEOTIDE SEQUENCE [LARGE SCALE GENOMIC DNA]</scope>
    <source>
        <strain evidence="3 4">R1</strain>
    </source>
</reference>
<dbReference type="KEGG" id="ttf:THTE_2795"/>
<dbReference type="EMBL" id="CP018477">
    <property type="protein sequence ID" value="ASV75397.1"/>
    <property type="molecule type" value="Genomic_DNA"/>
</dbReference>
<dbReference type="GO" id="GO:0000166">
    <property type="term" value="F:nucleotide binding"/>
    <property type="evidence" value="ECO:0007669"/>
    <property type="project" value="InterPro"/>
</dbReference>
<evidence type="ECO:0000259" key="2">
    <source>
        <dbReference type="Pfam" id="PF19051"/>
    </source>
</evidence>
<dbReference type="InterPro" id="IPR036291">
    <property type="entry name" value="NAD(P)-bd_dom_sf"/>
</dbReference>
<organism evidence="3 4">
    <name type="scientific">Thermogutta terrifontis</name>
    <dbReference type="NCBI Taxonomy" id="1331910"/>
    <lineage>
        <taxon>Bacteria</taxon>
        <taxon>Pseudomonadati</taxon>
        <taxon>Planctomycetota</taxon>
        <taxon>Planctomycetia</taxon>
        <taxon>Pirellulales</taxon>
        <taxon>Thermoguttaceae</taxon>
        <taxon>Thermogutta</taxon>
    </lineage>
</organism>
<name>A0A286RHG9_9BACT</name>
<dbReference type="PANTHER" id="PTHR43818:SF5">
    <property type="entry name" value="OXIDOREDUCTASE FAMILY PROTEIN"/>
    <property type="match status" value="1"/>
</dbReference>
<dbReference type="Proteomes" id="UP000215086">
    <property type="component" value="Chromosome"/>
</dbReference>
<dbReference type="InterPro" id="IPR019546">
    <property type="entry name" value="TAT_signal_bac_arc"/>
</dbReference>
<feature type="domain" description="Gfo/Idh/MocA-like oxidoreductase bacterial type C-terminal" evidence="2">
    <location>
        <begin position="190"/>
        <end position="266"/>
    </location>
</feature>
<dbReference type="InterPro" id="IPR043906">
    <property type="entry name" value="Gfo/Idh/MocA_OxRdtase_bact_C"/>
</dbReference>